<accession>A0A9P7YIR2</accession>
<keyword evidence="5" id="KW-0325">Glycoprotein</keyword>
<evidence type="ECO:0000313" key="9">
    <source>
        <dbReference type="Proteomes" id="UP000824998"/>
    </source>
</evidence>
<evidence type="ECO:0000256" key="2">
    <source>
        <dbReference type="ARBA" id="ARBA00004613"/>
    </source>
</evidence>
<sequence>MRYLYLALAILYTSVCYVAGHGIVTGIVTNGTYHRGYDPMFQHFVPIPQVSGWSTPENTDYGFVPSSNFTSPDIICHKGATQGTGTINVKAGDTLQLQWNPSPWTVGHHGPVIDYLAACNGSCTTVDKSMLKFAKIAESGLVAKTPFPGYYGCDLLRDNNSTWTVWIPPTIISGEYILRHEILALHLAWRRGEAQGYPQCINLNVTDGGVDEIVGKSAQGFYQVDDPGVLIDIWQFNGTYVVPGPKVWEKSVAHEQPSVASGGT</sequence>
<keyword evidence="9" id="KW-1185">Reference proteome</keyword>
<dbReference type="InterPro" id="IPR049892">
    <property type="entry name" value="AA9"/>
</dbReference>
<evidence type="ECO:0000256" key="3">
    <source>
        <dbReference type="ARBA" id="ARBA00022525"/>
    </source>
</evidence>
<keyword evidence="3" id="KW-0964">Secreted</keyword>
<evidence type="ECO:0000256" key="5">
    <source>
        <dbReference type="ARBA" id="ARBA00023180"/>
    </source>
</evidence>
<dbReference type="GO" id="GO:0005576">
    <property type="term" value="C:extracellular region"/>
    <property type="evidence" value="ECO:0007669"/>
    <property type="project" value="UniProtKB-SubCell"/>
</dbReference>
<protein>
    <submittedName>
        <fullName evidence="8">Glycoside hydrolase</fullName>
    </submittedName>
</protein>
<feature type="signal peptide" evidence="6">
    <location>
        <begin position="1"/>
        <end position="20"/>
    </location>
</feature>
<evidence type="ECO:0000313" key="8">
    <source>
        <dbReference type="EMBL" id="KAG9234429.1"/>
    </source>
</evidence>
<evidence type="ECO:0000259" key="7">
    <source>
        <dbReference type="Pfam" id="PF03443"/>
    </source>
</evidence>
<dbReference type="PANTHER" id="PTHR33353:SF34">
    <property type="entry name" value="ENDO-BETA-1,4-GLUCANASE D"/>
    <property type="match status" value="1"/>
</dbReference>
<dbReference type="Proteomes" id="UP000824998">
    <property type="component" value="Unassembled WGS sequence"/>
</dbReference>
<dbReference type="Pfam" id="PF03443">
    <property type="entry name" value="AA9"/>
    <property type="match status" value="1"/>
</dbReference>
<evidence type="ECO:0000256" key="4">
    <source>
        <dbReference type="ARBA" id="ARBA00023157"/>
    </source>
</evidence>
<evidence type="ECO:0000256" key="6">
    <source>
        <dbReference type="SAM" id="SignalP"/>
    </source>
</evidence>
<dbReference type="PANTHER" id="PTHR33353">
    <property type="entry name" value="PUTATIVE (AFU_ORTHOLOGUE AFUA_1G12560)-RELATED"/>
    <property type="match status" value="1"/>
</dbReference>
<evidence type="ECO:0000256" key="1">
    <source>
        <dbReference type="ARBA" id="ARBA00001973"/>
    </source>
</evidence>
<comment type="caution">
    <text evidence="8">The sequence shown here is derived from an EMBL/GenBank/DDBJ whole genome shotgun (WGS) entry which is preliminary data.</text>
</comment>
<comment type="subcellular location">
    <subcellularLocation>
        <location evidence="2">Secreted</location>
    </subcellularLocation>
</comment>
<reference evidence="8" key="1">
    <citation type="journal article" date="2021" name="IMA Fungus">
        <title>Genomic characterization of three marine fungi, including Emericellopsis atlantica sp. nov. with signatures of a generalist lifestyle and marine biomass degradation.</title>
        <authorList>
            <person name="Hagestad O.C."/>
            <person name="Hou L."/>
            <person name="Andersen J.H."/>
            <person name="Hansen E.H."/>
            <person name="Altermark B."/>
            <person name="Li C."/>
            <person name="Kuhnert E."/>
            <person name="Cox R.J."/>
            <person name="Crous P.W."/>
            <person name="Spatafora J.W."/>
            <person name="Lail K."/>
            <person name="Amirebrahimi M."/>
            <person name="Lipzen A."/>
            <person name="Pangilinan J."/>
            <person name="Andreopoulos W."/>
            <person name="Hayes R.D."/>
            <person name="Ng V."/>
            <person name="Grigoriev I.V."/>
            <person name="Jackson S.A."/>
            <person name="Sutton T.D.S."/>
            <person name="Dobson A.D.W."/>
            <person name="Rama T."/>
        </authorList>
    </citation>
    <scope>NUCLEOTIDE SEQUENCE</scope>
    <source>
        <strain evidence="8">TRa018bII</strain>
    </source>
</reference>
<dbReference type="InterPro" id="IPR005103">
    <property type="entry name" value="AA9_LPMO"/>
</dbReference>
<dbReference type="EMBL" id="MU251464">
    <property type="protein sequence ID" value="KAG9234429.1"/>
    <property type="molecule type" value="Genomic_DNA"/>
</dbReference>
<feature type="chain" id="PRO_5040133654" evidence="6">
    <location>
        <begin position="21"/>
        <end position="264"/>
    </location>
</feature>
<comment type="cofactor">
    <cofactor evidence="1">
        <name>Cu(2+)</name>
        <dbReference type="ChEBI" id="CHEBI:29036"/>
    </cofactor>
</comment>
<dbReference type="CDD" id="cd21175">
    <property type="entry name" value="LPMO_AA9"/>
    <property type="match status" value="1"/>
</dbReference>
<dbReference type="AlphaFoldDB" id="A0A9P7YIR2"/>
<keyword evidence="4" id="KW-1015">Disulfide bond</keyword>
<keyword evidence="6" id="KW-0732">Signal</keyword>
<dbReference type="OrthoDB" id="4849160at2759"/>
<feature type="domain" description="Auxiliary Activity family 9 catalytic" evidence="7">
    <location>
        <begin position="21"/>
        <end position="235"/>
    </location>
</feature>
<name>A0A9P7YIR2_9HELO</name>
<organism evidence="8 9">
    <name type="scientific">Amylocarpus encephaloides</name>
    <dbReference type="NCBI Taxonomy" id="45428"/>
    <lineage>
        <taxon>Eukaryota</taxon>
        <taxon>Fungi</taxon>
        <taxon>Dikarya</taxon>
        <taxon>Ascomycota</taxon>
        <taxon>Pezizomycotina</taxon>
        <taxon>Leotiomycetes</taxon>
        <taxon>Helotiales</taxon>
        <taxon>Helotiales incertae sedis</taxon>
        <taxon>Amylocarpus</taxon>
    </lineage>
</organism>
<keyword evidence="8" id="KW-0378">Hydrolase</keyword>
<gene>
    <name evidence="8" type="ORF">BJ875DRAFT_495860</name>
</gene>
<dbReference type="Gene3D" id="2.70.50.70">
    <property type="match status" value="1"/>
</dbReference>
<proteinExistence type="predicted"/>
<dbReference type="GO" id="GO:0016787">
    <property type="term" value="F:hydrolase activity"/>
    <property type="evidence" value="ECO:0007669"/>
    <property type="project" value="UniProtKB-KW"/>
</dbReference>